<protein>
    <submittedName>
        <fullName evidence="3">Uncharacterized protein</fullName>
    </submittedName>
</protein>
<feature type="transmembrane region" description="Helical" evidence="2">
    <location>
        <begin position="482"/>
        <end position="502"/>
    </location>
</feature>
<feature type="compositionally biased region" description="Basic and acidic residues" evidence="1">
    <location>
        <begin position="359"/>
        <end position="372"/>
    </location>
</feature>
<comment type="caution">
    <text evidence="3">The sequence shown here is derived from an EMBL/GenBank/DDBJ whole genome shotgun (WGS) entry which is preliminary data.</text>
</comment>
<feature type="compositionally biased region" description="Basic and acidic residues" evidence="1">
    <location>
        <begin position="36"/>
        <end position="49"/>
    </location>
</feature>
<feature type="region of interest" description="Disordered" evidence="1">
    <location>
        <begin position="284"/>
        <end position="304"/>
    </location>
</feature>
<dbReference type="STRING" id="5288.A0A5C5FVT0"/>
<organism evidence="3 4">
    <name type="scientific">Rhodotorula diobovata</name>
    <dbReference type="NCBI Taxonomy" id="5288"/>
    <lineage>
        <taxon>Eukaryota</taxon>
        <taxon>Fungi</taxon>
        <taxon>Dikarya</taxon>
        <taxon>Basidiomycota</taxon>
        <taxon>Pucciniomycotina</taxon>
        <taxon>Microbotryomycetes</taxon>
        <taxon>Sporidiobolales</taxon>
        <taxon>Sporidiobolaceae</taxon>
        <taxon>Rhodotorula</taxon>
    </lineage>
</organism>
<dbReference type="AlphaFoldDB" id="A0A5C5FVT0"/>
<feature type="region of interest" description="Disordered" evidence="1">
    <location>
        <begin position="72"/>
        <end position="139"/>
    </location>
</feature>
<feature type="region of interest" description="Disordered" evidence="1">
    <location>
        <begin position="1"/>
        <end position="51"/>
    </location>
</feature>
<evidence type="ECO:0000313" key="4">
    <source>
        <dbReference type="Proteomes" id="UP000311382"/>
    </source>
</evidence>
<dbReference type="Proteomes" id="UP000311382">
    <property type="component" value="Unassembled WGS sequence"/>
</dbReference>
<keyword evidence="4" id="KW-1185">Reference proteome</keyword>
<dbReference type="EMBL" id="SOZI01000057">
    <property type="protein sequence ID" value="TNY20805.1"/>
    <property type="molecule type" value="Genomic_DNA"/>
</dbReference>
<name>A0A5C5FVT0_9BASI</name>
<feature type="transmembrane region" description="Helical" evidence="2">
    <location>
        <begin position="449"/>
        <end position="470"/>
    </location>
</feature>
<keyword evidence="2" id="KW-0472">Membrane</keyword>
<dbReference type="OrthoDB" id="2529777at2759"/>
<accession>A0A5C5FVT0</accession>
<evidence type="ECO:0000313" key="3">
    <source>
        <dbReference type="EMBL" id="TNY20805.1"/>
    </source>
</evidence>
<proteinExistence type="predicted"/>
<reference evidence="3 4" key="1">
    <citation type="submission" date="2019-03" db="EMBL/GenBank/DDBJ databases">
        <title>Rhodosporidium diobovatum UCD-FST 08-225 genome sequencing, assembly, and annotation.</title>
        <authorList>
            <person name="Fakankun I.U."/>
            <person name="Fristensky B."/>
            <person name="Levin D.B."/>
        </authorList>
    </citation>
    <scope>NUCLEOTIDE SEQUENCE [LARGE SCALE GENOMIC DNA]</scope>
    <source>
        <strain evidence="3 4">UCD-FST 08-225</strain>
    </source>
</reference>
<feature type="compositionally biased region" description="Low complexity" evidence="1">
    <location>
        <begin position="127"/>
        <end position="139"/>
    </location>
</feature>
<feature type="compositionally biased region" description="Low complexity" evidence="1">
    <location>
        <begin position="284"/>
        <end position="299"/>
    </location>
</feature>
<keyword evidence="2" id="KW-0812">Transmembrane</keyword>
<keyword evidence="2" id="KW-1133">Transmembrane helix</keyword>
<feature type="transmembrane region" description="Helical" evidence="2">
    <location>
        <begin position="514"/>
        <end position="534"/>
    </location>
</feature>
<gene>
    <name evidence="3" type="ORF">DMC30DRAFT_233353</name>
</gene>
<evidence type="ECO:0000256" key="2">
    <source>
        <dbReference type="SAM" id="Phobius"/>
    </source>
</evidence>
<feature type="compositionally biased region" description="Polar residues" evidence="1">
    <location>
        <begin position="85"/>
        <end position="98"/>
    </location>
</feature>
<feature type="transmembrane region" description="Helical" evidence="2">
    <location>
        <begin position="156"/>
        <end position="178"/>
    </location>
</feature>
<feature type="compositionally biased region" description="Acidic residues" evidence="1">
    <location>
        <begin position="373"/>
        <end position="389"/>
    </location>
</feature>
<feature type="region of interest" description="Disordered" evidence="1">
    <location>
        <begin position="347"/>
        <end position="389"/>
    </location>
</feature>
<feature type="compositionally biased region" description="Polar residues" evidence="1">
    <location>
        <begin position="14"/>
        <end position="25"/>
    </location>
</feature>
<sequence>MPPPPAPPDERSPLLSSSDATTPRRTLNPRAASFRLDQHSDAGGVERKRPQAAIAPSAVALAAAPAQPEALPSNALSTDLGRHSAGQSAAASPTTSTLHPHFVPSSSSLNGDDDDGTTRDHTARPGSPTSSQSSFSSSLSSDDYLPTLRTFQRLHLVQFALTLLLLFVLPVVIVVVLAHQLRWEAFLLGVASWLASEQLREVVFELFTPSGSSGAPALEEGDFDAVEVAIEEPLPPVSPSARPHGVSAVHLALPTVVHALAQEALRLGAVALVVKLLPSATSSASLTSSSASPPATALHPPHDRPPLPPLDPLFWSALWLALGSAMTEILWGSRRLWKQLELYGDVLPRDGDGEMDEEGVLRGVDRRSRDGPYEDDDDEGEFGDGTAEEEQEYSVVECFAGAGRSEGGYGRGDDDDEAAFQRRLRAVQRDELEAQLGVPLPAVPVGVVFIWRLDSILLSLIFTLLLSLPFRLTPPSLFPFPLVPTFAFASLTHAALAYGWVATVKQWGIPSVSFASLVALVGMLFATLGAWGVLV</sequence>
<evidence type="ECO:0000256" key="1">
    <source>
        <dbReference type="SAM" id="MobiDB-lite"/>
    </source>
</evidence>